<dbReference type="CDD" id="cd00448">
    <property type="entry name" value="YjgF_YER057c_UK114_family"/>
    <property type="match status" value="1"/>
</dbReference>
<evidence type="ECO:0000313" key="2">
    <source>
        <dbReference type="Proteomes" id="UP000321197"/>
    </source>
</evidence>
<dbReference type="InterPro" id="IPR006175">
    <property type="entry name" value="YjgF/YER057c/UK114"/>
</dbReference>
<dbReference type="InterPro" id="IPR035959">
    <property type="entry name" value="RutC-like_sf"/>
</dbReference>
<dbReference type="PANTHER" id="PTHR43857:SF1">
    <property type="entry name" value="YJGH FAMILY PROTEIN"/>
    <property type="match status" value="1"/>
</dbReference>
<dbReference type="Pfam" id="PF01042">
    <property type="entry name" value="Ribonuc_L-PSP"/>
    <property type="match status" value="1"/>
</dbReference>
<dbReference type="PANTHER" id="PTHR43857">
    <property type="entry name" value="BLR7761 PROTEIN"/>
    <property type="match status" value="1"/>
</dbReference>
<dbReference type="Gene3D" id="3.30.1330.40">
    <property type="entry name" value="RutC-like"/>
    <property type="match status" value="1"/>
</dbReference>
<accession>A0A511QZ47</accession>
<comment type="caution">
    <text evidence="1">The sequence shown here is derived from an EMBL/GenBank/DDBJ whole genome shotgun (WGS) entry which is preliminary data.</text>
</comment>
<organism evidence="1 2">
    <name type="scientific">Meiothermus hypogaeus NBRC 106114</name>
    <dbReference type="NCBI Taxonomy" id="1227553"/>
    <lineage>
        <taxon>Bacteria</taxon>
        <taxon>Thermotogati</taxon>
        <taxon>Deinococcota</taxon>
        <taxon>Deinococci</taxon>
        <taxon>Thermales</taxon>
        <taxon>Thermaceae</taxon>
        <taxon>Meiothermus</taxon>
    </lineage>
</organism>
<dbReference type="OrthoDB" id="9803101at2"/>
<dbReference type="EMBL" id="BJXL01000017">
    <property type="protein sequence ID" value="GEM82655.1"/>
    <property type="molecule type" value="Genomic_DNA"/>
</dbReference>
<proteinExistence type="predicted"/>
<evidence type="ECO:0000313" key="1">
    <source>
        <dbReference type="EMBL" id="GEM82655.1"/>
    </source>
</evidence>
<protein>
    <submittedName>
        <fullName evidence="1">Enamine deaminase RidA</fullName>
    </submittedName>
</protein>
<sequence>MERTQESPQILQPPGWARPKGYANGIAARGRLVFIAGMIGWNPQGVFETDDFVGQTRQALQNILETLAQAGGRPEHLVRLTWFITSKQEYLASLDALGAAYREVMGRHYPAMSVVEVRALMEDQAKVEIEATAVIPD</sequence>
<dbReference type="RefSeq" id="WP_119341295.1">
    <property type="nucleotide sequence ID" value="NZ_BJXL01000017.1"/>
</dbReference>
<dbReference type="AlphaFoldDB" id="A0A511QZ47"/>
<dbReference type="SUPFAM" id="SSF55298">
    <property type="entry name" value="YjgF-like"/>
    <property type="match status" value="1"/>
</dbReference>
<gene>
    <name evidence="1" type="ORF">MHY01S_08210</name>
</gene>
<reference evidence="1 2" key="1">
    <citation type="submission" date="2019-07" db="EMBL/GenBank/DDBJ databases">
        <title>Whole genome shotgun sequence of Meiothermus hypogaeus NBRC 106114.</title>
        <authorList>
            <person name="Hosoyama A."/>
            <person name="Uohara A."/>
            <person name="Ohji S."/>
            <person name="Ichikawa N."/>
        </authorList>
    </citation>
    <scope>NUCLEOTIDE SEQUENCE [LARGE SCALE GENOMIC DNA]</scope>
    <source>
        <strain evidence="1 2">NBRC 106114</strain>
    </source>
</reference>
<dbReference type="Proteomes" id="UP000321197">
    <property type="component" value="Unassembled WGS sequence"/>
</dbReference>
<name>A0A511QZ47_9DEIN</name>